<name>A0A6C0BLE6_9ZZZZ</name>
<dbReference type="AlphaFoldDB" id="A0A6C0BLE6"/>
<accession>A0A6C0BLE6</accession>
<reference evidence="1" key="1">
    <citation type="journal article" date="2020" name="Nature">
        <title>Giant virus diversity and host interactions through global metagenomics.</title>
        <authorList>
            <person name="Schulz F."/>
            <person name="Roux S."/>
            <person name="Paez-Espino D."/>
            <person name="Jungbluth S."/>
            <person name="Walsh D.A."/>
            <person name="Denef V.J."/>
            <person name="McMahon K.D."/>
            <person name="Konstantinidis K.T."/>
            <person name="Eloe-Fadrosh E.A."/>
            <person name="Kyrpides N.C."/>
            <person name="Woyke T."/>
        </authorList>
    </citation>
    <scope>NUCLEOTIDE SEQUENCE</scope>
    <source>
        <strain evidence="1">GVMAG-M-3300017989-17</strain>
    </source>
</reference>
<protein>
    <submittedName>
        <fullName evidence="1">Uncharacterized protein</fullName>
    </submittedName>
</protein>
<dbReference type="EMBL" id="MN739201">
    <property type="protein sequence ID" value="QHS93207.1"/>
    <property type="molecule type" value="Genomic_DNA"/>
</dbReference>
<sequence length="78" mass="8929">MTKQMECRSWRTPLSDTVILKCKVSELEKKLGTCETQIKTLEKTVEHLTEVVNTLWFHPLMPGGEEQIQRAAEEANKG</sequence>
<proteinExistence type="predicted"/>
<organism evidence="1">
    <name type="scientific">viral metagenome</name>
    <dbReference type="NCBI Taxonomy" id="1070528"/>
    <lineage>
        <taxon>unclassified sequences</taxon>
        <taxon>metagenomes</taxon>
        <taxon>organismal metagenomes</taxon>
    </lineage>
</organism>
<evidence type="ECO:0000313" key="1">
    <source>
        <dbReference type="EMBL" id="QHS93207.1"/>
    </source>
</evidence>